<protein>
    <submittedName>
        <fullName evidence="3">Putative dehydrogenase</fullName>
    </submittedName>
</protein>
<evidence type="ECO:0000313" key="4">
    <source>
        <dbReference type="Proteomes" id="UP000569914"/>
    </source>
</evidence>
<keyword evidence="4" id="KW-1185">Reference proteome</keyword>
<evidence type="ECO:0000259" key="2">
    <source>
        <dbReference type="Pfam" id="PF22725"/>
    </source>
</evidence>
<dbReference type="RefSeq" id="WP_218871089.1">
    <property type="nucleotide sequence ID" value="NZ_JACCBU010000001.1"/>
</dbReference>
<dbReference type="InterPro" id="IPR051450">
    <property type="entry name" value="Gfo/Idh/MocA_Oxidoreductases"/>
</dbReference>
<dbReference type="Proteomes" id="UP000569914">
    <property type="component" value="Unassembled WGS sequence"/>
</dbReference>
<evidence type="ECO:0000313" key="3">
    <source>
        <dbReference type="EMBL" id="NYE69848.1"/>
    </source>
</evidence>
<name>A0A7Y9I499_9ACTN</name>
<dbReference type="Gene3D" id="3.30.360.10">
    <property type="entry name" value="Dihydrodipicolinate Reductase, domain 2"/>
    <property type="match status" value="1"/>
</dbReference>
<comment type="caution">
    <text evidence="3">The sequence shown here is derived from an EMBL/GenBank/DDBJ whole genome shotgun (WGS) entry which is preliminary data.</text>
</comment>
<dbReference type="Pfam" id="PF22725">
    <property type="entry name" value="GFO_IDH_MocA_C3"/>
    <property type="match status" value="1"/>
</dbReference>
<dbReference type="SUPFAM" id="SSF55347">
    <property type="entry name" value="Glyceraldehyde-3-phosphate dehydrogenase-like, C-terminal domain"/>
    <property type="match status" value="1"/>
</dbReference>
<dbReference type="PANTHER" id="PTHR43377">
    <property type="entry name" value="BILIVERDIN REDUCTASE A"/>
    <property type="match status" value="1"/>
</dbReference>
<accession>A0A7Y9I499</accession>
<proteinExistence type="predicted"/>
<evidence type="ECO:0000259" key="1">
    <source>
        <dbReference type="Pfam" id="PF01408"/>
    </source>
</evidence>
<reference evidence="3 4" key="1">
    <citation type="submission" date="2020-07" db="EMBL/GenBank/DDBJ databases">
        <title>Sequencing the genomes of 1000 actinobacteria strains.</title>
        <authorList>
            <person name="Klenk H.-P."/>
        </authorList>
    </citation>
    <scope>NUCLEOTIDE SEQUENCE [LARGE SCALE GENOMIC DNA]</scope>
    <source>
        <strain evidence="3 4">DSM 22083</strain>
    </source>
</reference>
<feature type="domain" description="Gfo/Idh/MocA-like oxidoreductase N-terminal" evidence="1">
    <location>
        <begin position="20"/>
        <end position="118"/>
    </location>
</feature>
<dbReference type="EMBL" id="JACCBU010000001">
    <property type="protein sequence ID" value="NYE69848.1"/>
    <property type="molecule type" value="Genomic_DNA"/>
</dbReference>
<dbReference type="InterPro" id="IPR055170">
    <property type="entry name" value="GFO_IDH_MocA-like_dom"/>
</dbReference>
<dbReference type="SUPFAM" id="SSF51735">
    <property type="entry name" value="NAD(P)-binding Rossmann-fold domains"/>
    <property type="match status" value="1"/>
</dbReference>
<dbReference type="Pfam" id="PF01408">
    <property type="entry name" value="GFO_IDH_MocA"/>
    <property type="match status" value="1"/>
</dbReference>
<dbReference type="GO" id="GO:0000166">
    <property type="term" value="F:nucleotide binding"/>
    <property type="evidence" value="ECO:0007669"/>
    <property type="project" value="InterPro"/>
</dbReference>
<dbReference type="Gene3D" id="3.40.50.720">
    <property type="entry name" value="NAD(P)-binding Rossmann-like Domain"/>
    <property type="match status" value="1"/>
</dbReference>
<sequence>MLQVAVLGAAHPHIGEALEEIAWRDDVALVAASEPDAAMRERFLGGVSAPVYASHAELLERHQIDVAVVSGIYAQRSEAVLTALAAGAHVFADKPLCTTLEQLDEITKAFADSDRRLGLMFTKRFSAATVAAKRLVDEGVLGELALIATTGPHKLTQANRPAWFFDSALYGGAAGDLPVHDVDLALFFTGATSGTVSAATGNVRSADHPDFDDHVALLLRAGSAIATIEANWLSPEAAELHGHYRMRLSGSEGTAEIDWGYETLTVATHDRPTWTEPLQAPLRPMQFFFDAIIAGTEPAVTTEESLLATRVALLAQQSAESGGVPLAW</sequence>
<organism evidence="3 4">
    <name type="scientific">Microlunatus parietis</name>
    <dbReference type="NCBI Taxonomy" id="682979"/>
    <lineage>
        <taxon>Bacteria</taxon>
        <taxon>Bacillati</taxon>
        <taxon>Actinomycetota</taxon>
        <taxon>Actinomycetes</taxon>
        <taxon>Propionibacteriales</taxon>
        <taxon>Propionibacteriaceae</taxon>
        <taxon>Microlunatus</taxon>
    </lineage>
</organism>
<gene>
    <name evidence="3" type="ORF">BKA15_001177</name>
</gene>
<feature type="domain" description="GFO/IDH/MocA-like oxidoreductase" evidence="2">
    <location>
        <begin position="131"/>
        <end position="256"/>
    </location>
</feature>
<dbReference type="InterPro" id="IPR036291">
    <property type="entry name" value="NAD(P)-bd_dom_sf"/>
</dbReference>
<dbReference type="PANTHER" id="PTHR43377:SF1">
    <property type="entry name" value="BILIVERDIN REDUCTASE A"/>
    <property type="match status" value="1"/>
</dbReference>
<dbReference type="AlphaFoldDB" id="A0A7Y9I499"/>
<dbReference type="InterPro" id="IPR000683">
    <property type="entry name" value="Gfo/Idh/MocA-like_OxRdtase_N"/>
</dbReference>